<evidence type="ECO:0000313" key="2">
    <source>
        <dbReference type="EMBL" id="OSJ17622.1"/>
    </source>
</evidence>
<reference evidence="2 3" key="1">
    <citation type="submission" date="2017-03" db="EMBL/GenBank/DDBJ databases">
        <title>Whole genome sequences of fourteen strains of Bradyrhizobium canariense and one strain of Bradyrhizobium japonicum isolated from Lupinus (Papilionoideae: Genisteae) species in Algeria.</title>
        <authorList>
            <person name="Crovadore J."/>
            <person name="Chekireb D."/>
            <person name="Brachmann A."/>
            <person name="Chablais R."/>
            <person name="Cochard B."/>
            <person name="Lefort F."/>
        </authorList>
    </citation>
    <scope>NUCLEOTIDE SEQUENCE [LARGE SCALE GENOMIC DNA]</scope>
    <source>
        <strain evidence="2 3">UBMA195</strain>
    </source>
</reference>
<dbReference type="EMBL" id="NAFI01000140">
    <property type="protein sequence ID" value="OSJ17622.1"/>
    <property type="molecule type" value="Genomic_DNA"/>
</dbReference>
<dbReference type="InterPro" id="IPR029052">
    <property type="entry name" value="Metallo-depent_PP-like"/>
</dbReference>
<dbReference type="GO" id="GO:0110154">
    <property type="term" value="P:RNA decapping"/>
    <property type="evidence" value="ECO:0007669"/>
    <property type="project" value="TreeGrafter"/>
</dbReference>
<dbReference type="RefSeq" id="WP_026233678.1">
    <property type="nucleotide sequence ID" value="NZ_NAEX01000172.1"/>
</dbReference>
<proteinExistence type="predicted"/>
<dbReference type="Pfam" id="PF00149">
    <property type="entry name" value="Metallophos"/>
    <property type="match status" value="1"/>
</dbReference>
<dbReference type="GO" id="GO:0008803">
    <property type="term" value="F:bis(5'-nucleosyl)-tetraphosphatase (symmetrical) activity"/>
    <property type="evidence" value="ECO:0007669"/>
    <property type="project" value="TreeGrafter"/>
</dbReference>
<dbReference type="Gene3D" id="3.60.21.10">
    <property type="match status" value="1"/>
</dbReference>
<dbReference type="OrthoDB" id="9807890at2"/>
<dbReference type="InterPro" id="IPR004843">
    <property type="entry name" value="Calcineurin-like_PHP"/>
</dbReference>
<dbReference type="InterPro" id="IPR050126">
    <property type="entry name" value="Ap4A_hydrolase"/>
</dbReference>
<dbReference type="PANTHER" id="PTHR42850:SF4">
    <property type="entry name" value="ZINC-DEPENDENT ENDOPOLYPHOSPHATASE"/>
    <property type="match status" value="1"/>
</dbReference>
<dbReference type="SUPFAM" id="SSF56300">
    <property type="entry name" value="Metallo-dependent phosphatases"/>
    <property type="match status" value="1"/>
</dbReference>
<comment type="caution">
    <text evidence="2">The sequence shown here is derived from an EMBL/GenBank/DDBJ whole genome shotgun (WGS) entry which is preliminary data.</text>
</comment>
<dbReference type="CDD" id="cd00144">
    <property type="entry name" value="MPP_PPP_family"/>
    <property type="match status" value="1"/>
</dbReference>
<accession>A0A1X3EHR5</accession>
<name>A0A1X3EHR5_9BRAD</name>
<evidence type="ECO:0000313" key="3">
    <source>
        <dbReference type="Proteomes" id="UP000193553"/>
    </source>
</evidence>
<feature type="domain" description="Calcineurin-like phosphoesterase" evidence="1">
    <location>
        <begin position="21"/>
        <end position="211"/>
    </location>
</feature>
<dbReference type="Proteomes" id="UP000193553">
    <property type="component" value="Unassembled WGS sequence"/>
</dbReference>
<sequence length="245" mass="27585">MTSFAQSHPPIHRPQLPDGVRIYAISDIHGCSHLLQPMLRVIDADLAHSRPRYAIEVFMGDYVDRGPDTRATLDLLVERSRRGNSIFLKGNHEAFLVRVFEDPSLFEDWLRIGGAQTLMSYGLAPPDLKRDDPASIMRDLIRAMPGEHLEFLDELRLSFTCGDFFFVHAGVRPGVPLAEQSESDLLWIREEFLQSEEQFGKYIVHGHTPVRTAEVLANRVNIDTGAYATGNLTLMSIQGSRMLAV</sequence>
<dbReference type="GO" id="GO:0005737">
    <property type="term" value="C:cytoplasm"/>
    <property type="evidence" value="ECO:0007669"/>
    <property type="project" value="TreeGrafter"/>
</dbReference>
<organism evidence="2 3">
    <name type="scientific">Bradyrhizobium canariense</name>
    <dbReference type="NCBI Taxonomy" id="255045"/>
    <lineage>
        <taxon>Bacteria</taxon>
        <taxon>Pseudomonadati</taxon>
        <taxon>Pseudomonadota</taxon>
        <taxon>Alphaproteobacteria</taxon>
        <taxon>Hyphomicrobiales</taxon>
        <taxon>Nitrobacteraceae</taxon>
        <taxon>Bradyrhizobium</taxon>
    </lineage>
</organism>
<dbReference type="GO" id="GO:0016791">
    <property type="term" value="F:phosphatase activity"/>
    <property type="evidence" value="ECO:0007669"/>
    <property type="project" value="TreeGrafter"/>
</dbReference>
<protein>
    <submittedName>
        <fullName evidence="2">Serine/threonine protein phosphatase</fullName>
    </submittedName>
</protein>
<dbReference type="AlphaFoldDB" id="A0A1X3EHR5"/>
<evidence type="ECO:0000259" key="1">
    <source>
        <dbReference type="Pfam" id="PF00149"/>
    </source>
</evidence>
<dbReference type="PANTHER" id="PTHR42850">
    <property type="entry name" value="METALLOPHOSPHOESTERASE"/>
    <property type="match status" value="1"/>
</dbReference>
<gene>
    <name evidence="2" type="ORF">BSZ18_03865</name>
</gene>